<evidence type="ECO:0000313" key="6">
    <source>
        <dbReference type="EMBL" id="KAF6228762.1"/>
    </source>
</evidence>
<protein>
    <submittedName>
        <fullName evidence="6">Uncharacterized protein</fullName>
    </submittedName>
</protein>
<dbReference type="InterPro" id="IPR036259">
    <property type="entry name" value="MFS_trans_sf"/>
</dbReference>
<evidence type="ECO:0000256" key="1">
    <source>
        <dbReference type="ARBA" id="ARBA00004141"/>
    </source>
</evidence>
<dbReference type="GO" id="GO:0005886">
    <property type="term" value="C:plasma membrane"/>
    <property type="evidence" value="ECO:0007669"/>
    <property type="project" value="TreeGrafter"/>
</dbReference>
<evidence type="ECO:0000256" key="4">
    <source>
        <dbReference type="ARBA" id="ARBA00023136"/>
    </source>
</evidence>
<feature type="transmembrane region" description="Helical" evidence="5">
    <location>
        <begin position="84"/>
        <end position="107"/>
    </location>
</feature>
<comment type="subcellular location">
    <subcellularLocation>
        <location evidence="1">Membrane</location>
        <topology evidence="1">Multi-pass membrane protein</topology>
    </subcellularLocation>
</comment>
<sequence length="219" mass="23109">MTAAAFYIPLWFQVARGVSAEKSRVRTLPMVLATTVSAGLTGVCVEKLGYYTPFMFWGALIEAVGAGFLSTTSTNTSFRTFAGFQILFGIGAGISLQQPLVAVQTVLPKEDIPKGSAPVLLGQTLGCSIFVCVAQAVLTNGSQHQLAAIQDLSPQTRKIAKTGPAAFCSEVPEDLLPAVLKAYNGAIAGTFWVPMGLSILGFVLAVGMEWRSVKKETSS</sequence>
<dbReference type="EMBL" id="JACCJC010000074">
    <property type="protein sequence ID" value="KAF6228762.1"/>
    <property type="molecule type" value="Genomic_DNA"/>
</dbReference>
<feature type="transmembrane region" description="Helical" evidence="5">
    <location>
        <begin position="54"/>
        <end position="72"/>
    </location>
</feature>
<evidence type="ECO:0000313" key="7">
    <source>
        <dbReference type="Proteomes" id="UP000578531"/>
    </source>
</evidence>
<keyword evidence="2 5" id="KW-0812">Transmembrane</keyword>
<reference evidence="6 7" key="1">
    <citation type="journal article" date="2020" name="Genomics">
        <title>Complete, high-quality genomes from long-read metagenomic sequencing of two wolf lichen thalli reveals enigmatic genome architecture.</title>
        <authorList>
            <person name="McKenzie S.K."/>
            <person name="Walston R.F."/>
            <person name="Allen J.L."/>
        </authorList>
    </citation>
    <scope>NUCLEOTIDE SEQUENCE [LARGE SCALE GENOMIC DNA]</scope>
    <source>
        <strain evidence="6">WasteWater2</strain>
    </source>
</reference>
<dbReference type="OrthoDB" id="10021397at2759"/>
<feature type="transmembrane region" description="Helical" evidence="5">
    <location>
        <begin position="119"/>
        <end position="138"/>
    </location>
</feature>
<dbReference type="SUPFAM" id="SSF103473">
    <property type="entry name" value="MFS general substrate transporter"/>
    <property type="match status" value="1"/>
</dbReference>
<dbReference type="PANTHER" id="PTHR23501">
    <property type="entry name" value="MAJOR FACILITATOR SUPERFAMILY"/>
    <property type="match status" value="1"/>
</dbReference>
<dbReference type="RefSeq" id="XP_037159577.1">
    <property type="nucleotide sequence ID" value="XM_037313489.1"/>
</dbReference>
<evidence type="ECO:0000256" key="2">
    <source>
        <dbReference type="ARBA" id="ARBA00022692"/>
    </source>
</evidence>
<name>A0A8H6CSL1_9LECA</name>
<dbReference type="PANTHER" id="PTHR23501:SF199">
    <property type="entry name" value="MFS EFFLUX TRANSPORTER INPD-RELATED"/>
    <property type="match status" value="1"/>
</dbReference>
<comment type="caution">
    <text evidence="6">The sequence shown here is derived from an EMBL/GenBank/DDBJ whole genome shotgun (WGS) entry which is preliminary data.</text>
</comment>
<keyword evidence="3 5" id="KW-1133">Transmembrane helix</keyword>
<evidence type="ECO:0000256" key="5">
    <source>
        <dbReference type="SAM" id="Phobius"/>
    </source>
</evidence>
<gene>
    <name evidence="6" type="ORF">HO173_011609</name>
</gene>
<dbReference type="GO" id="GO:0022857">
    <property type="term" value="F:transmembrane transporter activity"/>
    <property type="evidence" value="ECO:0007669"/>
    <property type="project" value="TreeGrafter"/>
</dbReference>
<feature type="transmembrane region" description="Helical" evidence="5">
    <location>
        <begin position="182"/>
        <end position="206"/>
    </location>
</feature>
<proteinExistence type="predicted"/>
<organism evidence="6 7">
    <name type="scientific">Letharia columbiana</name>
    <dbReference type="NCBI Taxonomy" id="112416"/>
    <lineage>
        <taxon>Eukaryota</taxon>
        <taxon>Fungi</taxon>
        <taxon>Dikarya</taxon>
        <taxon>Ascomycota</taxon>
        <taxon>Pezizomycotina</taxon>
        <taxon>Lecanoromycetes</taxon>
        <taxon>OSLEUM clade</taxon>
        <taxon>Lecanoromycetidae</taxon>
        <taxon>Lecanorales</taxon>
        <taxon>Lecanorineae</taxon>
        <taxon>Parmeliaceae</taxon>
        <taxon>Letharia</taxon>
    </lineage>
</organism>
<dbReference type="AlphaFoldDB" id="A0A8H6CSL1"/>
<keyword evidence="7" id="KW-1185">Reference proteome</keyword>
<dbReference type="Proteomes" id="UP000578531">
    <property type="component" value="Unassembled WGS sequence"/>
</dbReference>
<dbReference type="Gene3D" id="1.20.1250.20">
    <property type="entry name" value="MFS general substrate transporter like domains"/>
    <property type="match status" value="1"/>
</dbReference>
<accession>A0A8H6CSL1</accession>
<evidence type="ECO:0000256" key="3">
    <source>
        <dbReference type="ARBA" id="ARBA00022989"/>
    </source>
</evidence>
<keyword evidence="4 5" id="KW-0472">Membrane</keyword>
<dbReference type="GeneID" id="59293251"/>